<dbReference type="OrthoDB" id="7916717at2"/>
<dbReference type="AlphaFoldDB" id="A0A5R9JCY4"/>
<proteinExistence type="predicted"/>
<dbReference type="RefSeq" id="WP_138325551.1">
    <property type="nucleotide sequence ID" value="NZ_VCDI01000002.1"/>
</dbReference>
<keyword evidence="1" id="KW-0812">Transmembrane</keyword>
<dbReference type="Proteomes" id="UP000305654">
    <property type="component" value="Unassembled WGS sequence"/>
</dbReference>
<organism evidence="2 3">
    <name type="scientific">Lichenicoccus roseus</name>
    <dbReference type="NCBI Taxonomy" id="2683649"/>
    <lineage>
        <taxon>Bacteria</taxon>
        <taxon>Pseudomonadati</taxon>
        <taxon>Pseudomonadota</taxon>
        <taxon>Alphaproteobacteria</taxon>
        <taxon>Acetobacterales</taxon>
        <taxon>Acetobacteraceae</taxon>
        <taxon>Lichenicoccus</taxon>
    </lineage>
</organism>
<gene>
    <name evidence="2" type="ORF">FE263_08775</name>
</gene>
<keyword evidence="1" id="KW-1133">Transmembrane helix</keyword>
<evidence type="ECO:0000313" key="2">
    <source>
        <dbReference type="EMBL" id="TLU73471.1"/>
    </source>
</evidence>
<dbReference type="EMBL" id="VCDI01000002">
    <property type="protein sequence ID" value="TLU73471.1"/>
    <property type="molecule type" value="Genomic_DNA"/>
</dbReference>
<feature type="transmembrane region" description="Helical" evidence="1">
    <location>
        <begin position="39"/>
        <end position="56"/>
    </location>
</feature>
<reference evidence="2 3" key="1">
    <citation type="submission" date="2019-05" db="EMBL/GenBank/DDBJ databases">
        <authorList>
            <person name="Pankratov T."/>
            <person name="Grouzdev D."/>
        </authorList>
    </citation>
    <scope>NUCLEOTIDE SEQUENCE [LARGE SCALE GENOMIC DNA]</scope>
    <source>
        <strain evidence="2 3">KEBCLARHB70R</strain>
    </source>
</reference>
<evidence type="ECO:0000256" key="1">
    <source>
        <dbReference type="SAM" id="Phobius"/>
    </source>
</evidence>
<sequence>MTPDFVRSMRVPVLVCAALLGLLGGNLLLGQFAFPGAGYFEAALSGVMVLLLLFFSMELIREPPVIRFFGVAGFLWVAIMFVMTLTDYLTR</sequence>
<keyword evidence="1" id="KW-0472">Membrane</keyword>
<name>A0A5R9JCY4_9PROT</name>
<accession>A0A5R9JCY4</accession>
<feature type="transmembrane region" description="Helical" evidence="1">
    <location>
        <begin position="68"/>
        <end position="89"/>
    </location>
</feature>
<keyword evidence="3" id="KW-1185">Reference proteome</keyword>
<evidence type="ECO:0000313" key="3">
    <source>
        <dbReference type="Proteomes" id="UP000305654"/>
    </source>
</evidence>
<comment type="caution">
    <text evidence="2">The sequence shown here is derived from an EMBL/GenBank/DDBJ whole genome shotgun (WGS) entry which is preliminary data.</text>
</comment>
<protein>
    <submittedName>
        <fullName evidence="2">Oxidase</fullName>
    </submittedName>
</protein>